<dbReference type="InterPro" id="IPR000210">
    <property type="entry name" value="BTB/POZ_dom"/>
</dbReference>
<dbReference type="Gene3D" id="3.30.710.10">
    <property type="entry name" value="Potassium Channel Kv1.1, Chain A"/>
    <property type="match status" value="1"/>
</dbReference>
<dbReference type="AlphaFoldDB" id="A0A7E4V0G3"/>
<reference evidence="3" key="2">
    <citation type="submission" date="2020-10" db="UniProtKB">
        <authorList>
            <consortium name="WormBaseParasite"/>
        </authorList>
    </citation>
    <scope>IDENTIFICATION</scope>
</reference>
<evidence type="ECO:0000313" key="2">
    <source>
        <dbReference type="Proteomes" id="UP000492821"/>
    </source>
</evidence>
<dbReference type="CDD" id="cd18186">
    <property type="entry name" value="BTB_POZ_ZBTB_KLHL-like"/>
    <property type="match status" value="1"/>
</dbReference>
<keyword evidence="2" id="KW-1185">Reference proteome</keyword>
<proteinExistence type="predicted"/>
<dbReference type="PROSITE" id="PS50097">
    <property type="entry name" value="BTB"/>
    <property type="match status" value="1"/>
</dbReference>
<dbReference type="Pfam" id="PF00651">
    <property type="entry name" value="BTB"/>
    <property type="match status" value="1"/>
</dbReference>
<organism evidence="2 3">
    <name type="scientific">Panagrellus redivivus</name>
    <name type="common">Microworm</name>
    <dbReference type="NCBI Taxonomy" id="6233"/>
    <lineage>
        <taxon>Eukaryota</taxon>
        <taxon>Metazoa</taxon>
        <taxon>Ecdysozoa</taxon>
        <taxon>Nematoda</taxon>
        <taxon>Chromadorea</taxon>
        <taxon>Rhabditida</taxon>
        <taxon>Tylenchina</taxon>
        <taxon>Panagrolaimomorpha</taxon>
        <taxon>Panagrolaimoidea</taxon>
        <taxon>Panagrolaimidae</taxon>
        <taxon>Panagrellus</taxon>
    </lineage>
</organism>
<reference evidence="2" key="1">
    <citation type="journal article" date="2013" name="Genetics">
        <title>The draft genome and transcriptome of Panagrellus redivivus are shaped by the harsh demands of a free-living lifestyle.</title>
        <authorList>
            <person name="Srinivasan J."/>
            <person name="Dillman A.R."/>
            <person name="Macchietto M.G."/>
            <person name="Heikkinen L."/>
            <person name="Lakso M."/>
            <person name="Fracchia K.M."/>
            <person name="Antoshechkin I."/>
            <person name="Mortazavi A."/>
            <person name="Wong G."/>
            <person name="Sternberg P.W."/>
        </authorList>
    </citation>
    <scope>NUCLEOTIDE SEQUENCE [LARGE SCALE GENOMIC DNA]</scope>
    <source>
        <strain evidence="2">MT8872</strain>
    </source>
</reference>
<evidence type="ECO:0000313" key="3">
    <source>
        <dbReference type="WBParaSite" id="Pan_g15009.t1"/>
    </source>
</evidence>
<evidence type="ECO:0000259" key="1">
    <source>
        <dbReference type="PROSITE" id="PS50097"/>
    </source>
</evidence>
<dbReference type="InterPro" id="IPR011333">
    <property type="entry name" value="SKP1/BTB/POZ_sf"/>
</dbReference>
<dbReference type="WBParaSite" id="Pan_g15009.t1">
    <property type="protein sequence ID" value="Pan_g15009.t1"/>
    <property type="gene ID" value="Pan_g15009"/>
</dbReference>
<protein>
    <submittedName>
        <fullName evidence="3">BTB domain-containing protein</fullName>
    </submittedName>
</protein>
<dbReference type="SUPFAM" id="SSF54695">
    <property type="entry name" value="POZ domain"/>
    <property type="match status" value="1"/>
</dbReference>
<name>A0A7E4V0G3_PANRE</name>
<accession>A0A7E4V0G3</accession>
<feature type="domain" description="BTB" evidence="1">
    <location>
        <begin position="121"/>
        <end position="188"/>
    </location>
</feature>
<sequence>MLRMDPHTATINIRRNTLKQISDGFISSPEVPMVGFKGVRWALRLYRSPNDIKIRPVLWISPNRVDRFWVCVRFLINSIEFRLDHYNETEEYCICDHLRDGLAADLGRPTPTPKPPAAFNYDISLLVDGSVVRTSRHLLSLLSPVFKTMLQQDSMKPENARLEIKGYTVQTVRAVIDFINNYEIYSSNSNTMIKFAAVYDIKAILDHFIPAMSEHDLCDISKFAWELGNNELKKRCAEFYRNNLAVTLNPEFVNLPHDVRDGLMRLAAGIDR</sequence>
<dbReference type="Proteomes" id="UP000492821">
    <property type="component" value="Unassembled WGS sequence"/>
</dbReference>